<evidence type="ECO:0000256" key="5">
    <source>
        <dbReference type="RuleBase" id="RU000682"/>
    </source>
</evidence>
<dbReference type="EMBL" id="KB007904">
    <property type="protein sequence ID" value="ELR21486.1"/>
    <property type="molecule type" value="Genomic_DNA"/>
</dbReference>
<dbReference type="OrthoDB" id="20971at2759"/>
<dbReference type="PANTHER" id="PTHR45714">
    <property type="entry name" value="HOMEOBOX-LEUCINE ZIPPER PROTEIN HAT14"/>
    <property type="match status" value="1"/>
</dbReference>
<reference evidence="8 9" key="1">
    <citation type="journal article" date="2013" name="Genome Biol.">
        <title>Genome of Acanthamoeba castellanii highlights extensive lateral gene transfer and early evolution of tyrosine kinase signaling.</title>
        <authorList>
            <person name="Clarke M."/>
            <person name="Lohan A.J."/>
            <person name="Liu B."/>
            <person name="Lagkouvardos I."/>
            <person name="Roy S."/>
            <person name="Zafar N."/>
            <person name="Bertelli C."/>
            <person name="Schilde C."/>
            <person name="Kianianmomeni A."/>
            <person name="Burglin T.R."/>
            <person name="Frech C."/>
            <person name="Turcotte B."/>
            <person name="Kopec K.O."/>
            <person name="Synnott J.M."/>
            <person name="Choo C."/>
            <person name="Paponov I."/>
            <person name="Finkler A."/>
            <person name="Soon Heng Tan C."/>
            <person name="Hutchins A.P."/>
            <person name="Weinmeier T."/>
            <person name="Rattei T."/>
            <person name="Chu J.S."/>
            <person name="Gimenez G."/>
            <person name="Irimia M."/>
            <person name="Rigden D.J."/>
            <person name="Fitzpatrick D.A."/>
            <person name="Lorenzo-Morales J."/>
            <person name="Bateman A."/>
            <person name="Chiu C.H."/>
            <person name="Tang P."/>
            <person name="Hegemann P."/>
            <person name="Fromm H."/>
            <person name="Raoult D."/>
            <person name="Greub G."/>
            <person name="Miranda-Saavedra D."/>
            <person name="Chen N."/>
            <person name="Nash P."/>
            <person name="Ginger M.L."/>
            <person name="Horn M."/>
            <person name="Schaap P."/>
            <person name="Caler L."/>
            <person name="Loftus B."/>
        </authorList>
    </citation>
    <scope>NUCLEOTIDE SEQUENCE [LARGE SCALE GENOMIC DNA]</scope>
    <source>
        <strain evidence="8 9">Neff</strain>
    </source>
</reference>
<evidence type="ECO:0000313" key="8">
    <source>
        <dbReference type="EMBL" id="ELR21486.1"/>
    </source>
</evidence>
<dbReference type="AlphaFoldDB" id="L8HAP1"/>
<dbReference type="KEGG" id="acan:ACA1_184320"/>
<keyword evidence="4 5" id="KW-0238">DNA-binding</keyword>
<dbReference type="GO" id="GO:0005634">
    <property type="term" value="C:nucleus"/>
    <property type="evidence" value="ECO:0007669"/>
    <property type="project" value="UniProtKB-SubCell"/>
</dbReference>
<evidence type="ECO:0000256" key="6">
    <source>
        <dbReference type="SAM" id="MobiDB-lite"/>
    </source>
</evidence>
<dbReference type="Pfam" id="PF00046">
    <property type="entry name" value="Homeodomain"/>
    <property type="match status" value="1"/>
</dbReference>
<gene>
    <name evidence="8" type="ORF">ACA1_184320</name>
</gene>
<dbReference type="SMART" id="SM00389">
    <property type="entry name" value="HOX"/>
    <property type="match status" value="1"/>
</dbReference>
<evidence type="ECO:0000256" key="3">
    <source>
        <dbReference type="ARBA" id="ARBA00023163"/>
    </source>
</evidence>
<dbReference type="InterPro" id="IPR009057">
    <property type="entry name" value="Homeodomain-like_sf"/>
</dbReference>
<feature type="compositionally biased region" description="Low complexity" evidence="6">
    <location>
        <begin position="43"/>
        <end position="52"/>
    </location>
</feature>
<keyword evidence="4 5" id="KW-0539">Nucleus</keyword>
<accession>L8HAP1</accession>
<dbReference type="GO" id="GO:0003677">
    <property type="term" value="F:DNA binding"/>
    <property type="evidence" value="ECO:0007669"/>
    <property type="project" value="UniProtKB-UniRule"/>
</dbReference>
<keyword evidence="4 5" id="KW-0371">Homeobox</keyword>
<comment type="subcellular location">
    <subcellularLocation>
        <location evidence="1 4 5">Nucleus</location>
    </subcellularLocation>
</comment>
<dbReference type="VEuPathDB" id="AmoebaDB:ACA1_184320"/>
<dbReference type="SUPFAM" id="SSF46689">
    <property type="entry name" value="Homeodomain-like"/>
    <property type="match status" value="1"/>
</dbReference>
<dbReference type="InterPro" id="IPR050762">
    <property type="entry name" value="HD-ZIP_Homeobox_LZ_Class_II"/>
</dbReference>
<dbReference type="Gene3D" id="1.10.10.60">
    <property type="entry name" value="Homeodomain-like"/>
    <property type="match status" value="1"/>
</dbReference>
<evidence type="ECO:0000313" key="9">
    <source>
        <dbReference type="Proteomes" id="UP000011083"/>
    </source>
</evidence>
<dbReference type="RefSeq" id="XP_004346030.1">
    <property type="nucleotide sequence ID" value="XM_004345980.1"/>
</dbReference>
<dbReference type="GeneID" id="14922380"/>
<proteinExistence type="predicted"/>
<feature type="region of interest" description="Disordered" evidence="6">
    <location>
        <begin position="18"/>
        <end position="76"/>
    </location>
</feature>
<evidence type="ECO:0000259" key="7">
    <source>
        <dbReference type="PROSITE" id="PS50071"/>
    </source>
</evidence>
<keyword evidence="9" id="KW-1185">Reference proteome</keyword>
<organism evidence="8 9">
    <name type="scientific">Acanthamoeba castellanii (strain ATCC 30010 / Neff)</name>
    <dbReference type="NCBI Taxonomy" id="1257118"/>
    <lineage>
        <taxon>Eukaryota</taxon>
        <taxon>Amoebozoa</taxon>
        <taxon>Discosea</taxon>
        <taxon>Longamoebia</taxon>
        <taxon>Centramoebida</taxon>
        <taxon>Acanthamoebidae</taxon>
        <taxon>Acanthamoeba</taxon>
    </lineage>
</organism>
<protein>
    <submittedName>
        <fullName evidence="8">Homeobox domain containing protein</fullName>
    </submittedName>
</protein>
<dbReference type="InterPro" id="IPR001356">
    <property type="entry name" value="HD"/>
</dbReference>
<keyword evidence="2" id="KW-0805">Transcription regulation</keyword>
<evidence type="ECO:0000256" key="1">
    <source>
        <dbReference type="ARBA" id="ARBA00004123"/>
    </source>
</evidence>
<dbReference type="CDD" id="cd00086">
    <property type="entry name" value="homeodomain"/>
    <property type="match status" value="1"/>
</dbReference>
<evidence type="ECO:0000256" key="4">
    <source>
        <dbReference type="PROSITE-ProRule" id="PRU00108"/>
    </source>
</evidence>
<dbReference type="PROSITE" id="PS50071">
    <property type="entry name" value="HOMEOBOX_2"/>
    <property type="match status" value="1"/>
</dbReference>
<feature type="DNA-binding region" description="Homeobox" evidence="4">
    <location>
        <begin position="68"/>
        <end position="127"/>
    </location>
</feature>
<keyword evidence="3" id="KW-0804">Transcription</keyword>
<dbReference type="Proteomes" id="UP000011083">
    <property type="component" value="Unassembled WGS sequence"/>
</dbReference>
<feature type="domain" description="Homeobox" evidence="7">
    <location>
        <begin position="66"/>
        <end position="126"/>
    </location>
</feature>
<sequence>MTTSDGASEKASIHFLLNPEPFSDDIPTPPSSPHLAHNVPRRTTTTTSNMKTKSFKKTRSSRCSGAGEAEEKIRSSDYRSQVLRSHFAHDPMPSTPTKRRLGHQLDMTTRQVQLWFQNQRARARRSGVELDLSRPRELVFHHSVVLTQPQGGGAVNIVVTYLD</sequence>
<dbReference type="PANTHER" id="PTHR45714:SF34">
    <property type="entry name" value="HOMEOBOX-LEUCINE ZIPPER PROTEIN HAT9"/>
    <property type="match status" value="1"/>
</dbReference>
<name>L8HAP1_ACACF</name>
<evidence type="ECO:0000256" key="2">
    <source>
        <dbReference type="ARBA" id="ARBA00023015"/>
    </source>
</evidence>